<proteinExistence type="predicted"/>
<sequence length="113" mass="12794">MFVLGGFLFLILGELNEGLLEWDTPLILQGIIGSAIVTGAELATGMILNVWLGLGVWDYSGMPLNYKGQICLPFSILWIFVSIAAVVLDDWLRYWLFGEERPHYTLFRRGKSR</sequence>
<evidence type="ECO:0008006" key="4">
    <source>
        <dbReference type="Google" id="ProtNLM"/>
    </source>
</evidence>
<dbReference type="Proteomes" id="UP000261079">
    <property type="component" value="Unassembled WGS sequence"/>
</dbReference>
<keyword evidence="1" id="KW-0472">Membrane</keyword>
<keyword evidence="1" id="KW-1133">Transmembrane helix</keyword>
<dbReference type="InterPro" id="IPR010540">
    <property type="entry name" value="CmpB_TMEM229"/>
</dbReference>
<evidence type="ECO:0000313" key="3">
    <source>
        <dbReference type="Proteomes" id="UP000261079"/>
    </source>
</evidence>
<dbReference type="Pfam" id="PF06541">
    <property type="entry name" value="ABC_trans_CmpB"/>
    <property type="match status" value="1"/>
</dbReference>
<evidence type="ECO:0000256" key="1">
    <source>
        <dbReference type="SAM" id="Phobius"/>
    </source>
</evidence>
<dbReference type="EMBL" id="QVEZ01000001">
    <property type="protein sequence ID" value="RGC07718.1"/>
    <property type="molecule type" value="Genomic_DNA"/>
</dbReference>
<name>A0A3E2VAZ6_9FIRM</name>
<feature type="transmembrane region" description="Helical" evidence="1">
    <location>
        <begin position="69"/>
        <end position="88"/>
    </location>
</feature>
<accession>A0A3E2VAZ6</accession>
<protein>
    <recommendedName>
        <fullName evidence="4">ABC transporter permease</fullName>
    </recommendedName>
</protein>
<comment type="caution">
    <text evidence="2">The sequence shown here is derived from an EMBL/GenBank/DDBJ whole genome shotgun (WGS) entry which is preliminary data.</text>
</comment>
<feature type="transmembrane region" description="Helical" evidence="1">
    <location>
        <begin position="26"/>
        <end position="57"/>
    </location>
</feature>
<organism evidence="2 3">
    <name type="scientific">Faecalibacterium prausnitzii</name>
    <dbReference type="NCBI Taxonomy" id="853"/>
    <lineage>
        <taxon>Bacteria</taxon>
        <taxon>Bacillati</taxon>
        <taxon>Bacillota</taxon>
        <taxon>Clostridia</taxon>
        <taxon>Eubacteriales</taxon>
        <taxon>Oscillospiraceae</taxon>
        <taxon>Faecalibacterium</taxon>
    </lineage>
</organism>
<reference evidence="2 3" key="1">
    <citation type="submission" date="2018-08" db="EMBL/GenBank/DDBJ databases">
        <title>A genome reference for cultivated species of the human gut microbiota.</title>
        <authorList>
            <person name="Zou Y."/>
            <person name="Xue W."/>
            <person name="Luo G."/>
        </authorList>
    </citation>
    <scope>NUCLEOTIDE SEQUENCE [LARGE SCALE GENOMIC DNA]</scope>
    <source>
        <strain evidence="2 3">AM42-11AC</strain>
    </source>
</reference>
<keyword evidence="1" id="KW-0812">Transmembrane</keyword>
<gene>
    <name evidence="2" type="ORF">DW905_02615</name>
</gene>
<evidence type="ECO:0000313" key="2">
    <source>
        <dbReference type="EMBL" id="RGC07718.1"/>
    </source>
</evidence>
<dbReference type="AlphaFoldDB" id="A0A3E2VAZ6"/>